<name>A0A0A9D2Y4_ARUDO</name>
<feature type="compositionally biased region" description="Low complexity" evidence="1">
    <location>
        <begin position="16"/>
        <end position="30"/>
    </location>
</feature>
<feature type="region of interest" description="Disordered" evidence="1">
    <location>
        <begin position="1"/>
        <end position="31"/>
    </location>
</feature>
<dbReference type="AlphaFoldDB" id="A0A0A9D2Y4"/>
<feature type="compositionally biased region" description="Basic and acidic residues" evidence="1">
    <location>
        <begin position="1"/>
        <end position="15"/>
    </location>
</feature>
<sequence>MVAQDERTMPCREEQSSSTSASSTKFSGGTNKVLNSQLDFVMMCR</sequence>
<proteinExistence type="predicted"/>
<evidence type="ECO:0000313" key="2">
    <source>
        <dbReference type="EMBL" id="JAD82979.1"/>
    </source>
</evidence>
<dbReference type="EMBL" id="GBRH01214916">
    <property type="protein sequence ID" value="JAD82979.1"/>
    <property type="molecule type" value="Transcribed_RNA"/>
</dbReference>
<accession>A0A0A9D2Y4</accession>
<protein>
    <submittedName>
        <fullName evidence="2">Uncharacterized protein</fullName>
    </submittedName>
</protein>
<organism evidence="2">
    <name type="scientific">Arundo donax</name>
    <name type="common">Giant reed</name>
    <name type="synonym">Donax arundinaceus</name>
    <dbReference type="NCBI Taxonomy" id="35708"/>
    <lineage>
        <taxon>Eukaryota</taxon>
        <taxon>Viridiplantae</taxon>
        <taxon>Streptophyta</taxon>
        <taxon>Embryophyta</taxon>
        <taxon>Tracheophyta</taxon>
        <taxon>Spermatophyta</taxon>
        <taxon>Magnoliopsida</taxon>
        <taxon>Liliopsida</taxon>
        <taxon>Poales</taxon>
        <taxon>Poaceae</taxon>
        <taxon>PACMAD clade</taxon>
        <taxon>Arundinoideae</taxon>
        <taxon>Arundineae</taxon>
        <taxon>Arundo</taxon>
    </lineage>
</organism>
<reference evidence="2" key="1">
    <citation type="submission" date="2014-09" db="EMBL/GenBank/DDBJ databases">
        <authorList>
            <person name="Magalhaes I.L.F."/>
            <person name="Oliveira U."/>
            <person name="Santos F.R."/>
            <person name="Vidigal T.H.D.A."/>
            <person name="Brescovit A.D."/>
            <person name="Santos A.J."/>
        </authorList>
    </citation>
    <scope>NUCLEOTIDE SEQUENCE</scope>
    <source>
        <tissue evidence="2">Shoot tissue taken approximately 20 cm above the soil surface</tissue>
    </source>
</reference>
<evidence type="ECO:0000256" key="1">
    <source>
        <dbReference type="SAM" id="MobiDB-lite"/>
    </source>
</evidence>
<reference evidence="2" key="2">
    <citation type="journal article" date="2015" name="Data Brief">
        <title>Shoot transcriptome of the giant reed, Arundo donax.</title>
        <authorList>
            <person name="Barrero R.A."/>
            <person name="Guerrero F.D."/>
            <person name="Moolhuijzen P."/>
            <person name="Goolsby J.A."/>
            <person name="Tidwell J."/>
            <person name="Bellgard S.E."/>
            <person name="Bellgard M.I."/>
        </authorList>
    </citation>
    <scope>NUCLEOTIDE SEQUENCE</scope>
    <source>
        <tissue evidence="2">Shoot tissue taken approximately 20 cm above the soil surface</tissue>
    </source>
</reference>